<comment type="caution">
    <text evidence="1">The sequence shown here is derived from an EMBL/GenBank/DDBJ whole genome shotgun (WGS) entry which is preliminary data.</text>
</comment>
<accession>A0A3A9ZZ36</accession>
<protein>
    <submittedName>
        <fullName evidence="1">Uncharacterized protein</fullName>
    </submittedName>
</protein>
<proteinExistence type="predicted"/>
<dbReference type="Proteomes" id="UP000270343">
    <property type="component" value="Unassembled WGS sequence"/>
</dbReference>
<feature type="non-terminal residue" evidence="1">
    <location>
        <position position="78"/>
    </location>
</feature>
<keyword evidence="2" id="KW-1185">Reference proteome</keyword>
<organism evidence="1 2">
    <name type="scientific">Streptomyces klenkii</name>
    <dbReference type="NCBI Taxonomy" id="1420899"/>
    <lineage>
        <taxon>Bacteria</taxon>
        <taxon>Bacillati</taxon>
        <taxon>Actinomycetota</taxon>
        <taxon>Actinomycetes</taxon>
        <taxon>Kitasatosporales</taxon>
        <taxon>Streptomycetaceae</taxon>
        <taxon>Streptomyces</taxon>
    </lineage>
</organism>
<dbReference type="AlphaFoldDB" id="A0A3A9ZZ36"/>
<gene>
    <name evidence="1" type="ORF">D7231_35315</name>
</gene>
<dbReference type="EMBL" id="RBAM01000147">
    <property type="protein sequence ID" value="RKN52327.1"/>
    <property type="molecule type" value="Genomic_DNA"/>
</dbReference>
<sequence length="78" mass="8337">MPAINPADVPVAPIHTVILTADGPLVDGEPVTVLPDADPYEAALLELRRRAALRSRPVRVIAKEPGGERYFIVGPEGE</sequence>
<dbReference type="OrthoDB" id="4350051at2"/>
<evidence type="ECO:0000313" key="1">
    <source>
        <dbReference type="EMBL" id="RKN52327.1"/>
    </source>
</evidence>
<evidence type="ECO:0000313" key="2">
    <source>
        <dbReference type="Proteomes" id="UP000270343"/>
    </source>
</evidence>
<name>A0A3A9ZZ36_9ACTN</name>
<reference evidence="1 2" key="1">
    <citation type="journal article" date="2015" name="Antonie Van Leeuwenhoek">
        <title>Streptomyces klenkii sp. nov., isolated from deep marine sediment.</title>
        <authorList>
            <person name="Veyisoglu A."/>
            <person name="Sahin N."/>
        </authorList>
    </citation>
    <scope>NUCLEOTIDE SEQUENCE [LARGE SCALE GENOMIC DNA]</scope>
    <source>
        <strain evidence="1 2">KCTC 29202</strain>
    </source>
</reference>
<dbReference type="RefSeq" id="WP_147449908.1">
    <property type="nucleotide sequence ID" value="NZ_RBAM01000147.1"/>
</dbReference>